<dbReference type="AlphaFoldDB" id="A0A920CGI3"/>
<proteinExistence type="predicted"/>
<dbReference type="EMBL" id="BORR01000002">
    <property type="protein sequence ID" value="GIO35727.1"/>
    <property type="molecule type" value="Genomic_DNA"/>
</dbReference>
<evidence type="ECO:0000313" key="2">
    <source>
        <dbReference type="Proteomes" id="UP000681162"/>
    </source>
</evidence>
<comment type="caution">
    <text evidence="1">The sequence shown here is derived from an EMBL/GenBank/DDBJ whole genome shotgun (WGS) entry which is preliminary data.</text>
</comment>
<organism evidence="1 2">
    <name type="scientific">Paenibacillus antibioticophila</name>
    <dbReference type="NCBI Taxonomy" id="1274374"/>
    <lineage>
        <taxon>Bacteria</taxon>
        <taxon>Bacillati</taxon>
        <taxon>Bacillota</taxon>
        <taxon>Bacilli</taxon>
        <taxon>Bacillales</taxon>
        <taxon>Paenibacillaceae</taxon>
        <taxon>Paenibacillus</taxon>
    </lineage>
</organism>
<gene>
    <name evidence="1" type="ORF">J41TS12_05880</name>
</gene>
<protein>
    <recommendedName>
        <fullName evidence="3">Gamma-glutamylcyclotransferase</fullName>
    </recommendedName>
</protein>
<keyword evidence="2" id="KW-1185">Reference proteome</keyword>
<accession>A0A920CGI3</accession>
<evidence type="ECO:0000313" key="1">
    <source>
        <dbReference type="EMBL" id="GIO35727.1"/>
    </source>
</evidence>
<dbReference type="SUPFAM" id="SSF110857">
    <property type="entry name" value="Gamma-glutamyl cyclotransferase-like"/>
    <property type="match status" value="1"/>
</dbReference>
<name>A0A920CGI3_9BACL</name>
<sequence length="200" mass="23175">MSSIFYAAYGININTVEMKRKFNAFLIGKGFLEGFDLEFRGVPSIKASPGKRVPVAIWQLSTKSEIKLDYDEFKNIGDFKKEYHEIKVETLTGEANRRNLNCNQVTASVYILNEFKPLAMLSLSDYNILFQAYQKQHEFNVAILVRAAQEANKQYEKRKYEQMTEIMKYGFNEEESEIVYNALITKWIISGMPENYPSNS</sequence>
<dbReference type="InterPro" id="IPR036568">
    <property type="entry name" value="GGCT-like_sf"/>
</dbReference>
<reference evidence="1 2" key="1">
    <citation type="submission" date="2021-03" db="EMBL/GenBank/DDBJ databases">
        <title>Antimicrobial resistance genes in bacteria isolated from Japanese honey, and their potential for conferring macrolide and lincosamide resistance in the American foulbrood pathogen Paenibacillus larvae.</title>
        <authorList>
            <person name="Okamoto M."/>
            <person name="Kumagai M."/>
            <person name="Kanamori H."/>
            <person name="Takamatsu D."/>
        </authorList>
    </citation>
    <scope>NUCLEOTIDE SEQUENCE [LARGE SCALE GENOMIC DNA]</scope>
    <source>
        <strain evidence="1 2">J41TS12</strain>
    </source>
</reference>
<dbReference type="Gene3D" id="3.10.490.10">
    <property type="entry name" value="Gamma-glutamyl cyclotransferase-like"/>
    <property type="match status" value="1"/>
</dbReference>
<dbReference type="Proteomes" id="UP000681162">
    <property type="component" value="Unassembled WGS sequence"/>
</dbReference>
<evidence type="ECO:0008006" key="3">
    <source>
        <dbReference type="Google" id="ProtNLM"/>
    </source>
</evidence>
<dbReference type="RefSeq" id="WP_212938133.1">
    <property type="nucleotide sequence ID" value="NZ_BORR01000002.1"/>
</dbReference>